<reference evidence="3 4" key="1">
    <citation type="submission" date="2023-01" db="EMBL/GenBank/DDBJ databases">
        <authorList>
            <person name="Whitehead M."/>
        </authorList>
    </citation>
    <scope>NUCLEOTIDE SEQUENCE [LARGE SCALE GENOMIC DNA]</scope>
</reference>
<dbReference type="InterPro" id="IPR013087">
    <property type="entry name" value="Znf_C2H2_type"/>
</dbReference>
<dbReference type="Proteomes" id="UP001160148">
    <property type="component" value="Unassembled WGS sequence"/>
</dbReference>
<dbReference type="EMBL" id="CARXXK010000004">
    <property type="protein sequence ID" value="CAI6367341.1"/>
    <property type="molecule type" value="Genomic_DNA"/>
</dbReference>
<gene>
    <name evidence="3" type="ORF">MEUPH1_LOCUS21829</name>
</gene>
<dbReference type="PANTHER" id="PTHR31912:SF34">
    <property type="entry name" value="NOTOCHORD-RELATED PROTEIN"/>
    <property type="match status" value="1"/>
</dbReference>
<accession>A0AAV0XIM6</accession>
<dbReference type="AlphaFoldDB" id="A0AAV0XIM6"/>
<keyword evidence="4" id="KW-1185">Reference proteome</keyword>
<proteinExistence type="predicted"/>
<keyword evidence="1" id="KW-0863">Zinc-finger</keyword>
<evidence type="ECO:0000313" key="3">
    <source>
        <dbReference type="EMBL" id="CAI6367341.1"/>
    </source>
</evidence>
<dbReference type="Gene3D" id="3.30.160.60">
    <property type="entry name" value="Classic Zinc Finger"/>
    <property type="match status" value="1"/>
</dbReference>
<dbReference type="GO" id="GO:0008270">
    <property type="term" value="F:zinc ion binding"/>
    <property type="evidence" value="ECO:0007669"/>
    <property type="project" value="UniProtKB-KW"/>
</dbReference>
<dbReference type="PROSITE" id="PS00028">
    <property type="entry name" value="ZINC_FINGER_C2H2_1"/>
    <property type="match status" value="1"/>
</dbReference>
<keyword evidence="1" id="KW-0862">Zinc</keyword>
<organism evidence="3 4">
    <name type="scientific">Macrosiphum euphorbiae</name>
    <name type="common">potato aphid</name>
    <dbReference type="NCBI Taxonomy" id="13131"/>
    <lineage>
        <taxon>Eukaryota</taxon>
        <taxon>Metazoa</taxon>
        <taxon>Ecdysozoa</taxon>
        <taxon>Arthropoda</taxon>
        <taxon>Hexapoda</taxon>
        <taxon>Insecta</taxon>
        <taxon>Pterygota</taxon>
        <taxon>Neoptera</taxon>
        <taxon>Paraneoptera</taxon>
        <taxon>Hemiptera</taxon>
        <taxon>Sternorrhyncha</taxon>
        <taxon>Aphidomorpha</taxon>
        <taxon>Aphidoidea</taxon>
        <taxon>Aphididae</taxon>
        <taxon>Macrosiphini</taxon>
        <taxon>Macrosiphum</taxon>
    </lineage>
</organism>
<dbReference type="PROSITE" id="PS50157">
    <property type="entry name" value="ZINC_FINGER_C2H2_2"/>
    <property type="match status" value="1"/>
</dbReference>
<evidence type="ECO:0000313" key="4">
    <source>
        <dbReference type="Proteomes" id="UP001160148"/>
    </source>
</evidence>
<protein>
    <recommendedName>
        <fullName evidence="2">C2H2-type domain-containing protein</fullName>
    </recommendedName>
</protein>
<dbReference type="PANTHER" id="PTHR31912">
    <property type="entry name" value="IP13529P"/>
    <property type="match status" value="1"/>
</dbReference>
<dbReference type="SMART" id="SM00355">
    <property type="entry name" value="ZnF_C2H2"/>
    <property type="match status" value="1"/>
</dbReference>
<keyword evidence="1" id="KW-0479">Metal-binding</keyword>
<evidence type="ECO:0000256" key="1">
    <source>
        <dbReference type="PROSITE-ProRule" id="PRU00042"/>
    </source>
</evidence>
<sequence length="823" mass="95651">MKGFICHLNVPSLPSLVYHYKIIHVLGPFNSYTCIEDNCSKSFQSLSSLKKHILNKHVNTVEDNLPETAHSHSGILTDTNSYDSNDSISNDASNILFDKPKRSKPNEDIFDTNNCIEELHLGAVKFCLTLHNNNNFCKSDVQNIQSDIENNILNPITNLLKGVIQEEIQDPLLLSKFTKVILGISDLFKFCKTEYLLNNWLKNNELISNEYKQFTINNEVKLISNNGQTVYDEILTKGIIMPFKFQIKTYFEQNNNLNTAINKYNKLISCPESNTCSITNFIQGSLWKEKIIPYKNKIVMPFFMYIDDVELNNPLGSKSMCHSLSAVYYSFPLSEHSSKLNNIFLTALIKSRDVKTFGNDLCFKQIVYEINSLGNDGITINTPTGPKHVYFILGLLLGDNLGINCLCEFSKSFSANFYCRFCKAPKSIMHNLSKENGSLLRNVINYTEDLEKNDFTQTGIYKDSILNQITTFHVTDNFSVDIMHDIYEGICHYNMCHLIIYYTEKIQIFSLETLNLRKQNFDYGELEQKNVSPPIERHHLHKFHLKMSARQMMCFVHFFSLIIGDLIPVDDEIWQFFLIFIEIIDSLLSYTFTRDMVKHLKILIEKHNSDYVKYFQDNLKPKHHLLIHYPTIILKSGPPRHFWCFRYEAKHKELKMYARAITSRRNICLTLANKHQFKFAYFILNQKKNSLLVEALEKHKIDSKHVAIIFDFINVSTNNYISYSKIEFRGTIYKIGNYVTCFNSEICLYEILEIILLKNNTVYFVVQQILLELFDTHFRAYKVDINKSVVSKSVMNVDQFNSPPLNINKVNGGNLMIRLKEYF</sequence>
<name>A0AAV0XIM6_9HEMI</name>
<feature type="domain" description="C2H2-type" evidence="2">
    <location>
        <begin position="32"/>
        <end position="62"/>
    </location>
</feature>
<evidence type="ECO:0000259" key="2">
    <source>
        <dbReference type="PROSITE" id="PS50157"/>
    </source>
</evidence>
<comment type="caution">
    <text evidence="3">The sequence shown here is derived from an EMBL/GenBank/DDBJ whole genome shotgun (WGS) entry which is preliminary data.</text>
</comment>